<dbReference type="InterPro" id="IPR029045">
    <property type="entry name" value="ClpP/crotonase-like_dom_sf"/>
</dbReference>
<accession>A0A3M8SHC4</accession>
<reference evidence="2 3" key="1">
    <citation type="submission" date="2018-11" db="EMBL/GenBank/DDBJ databases">
        <title>The Potential of Streptomyces as Biocontrol Agents against the Tomato grey mould, Botrytis cinerea (Gray mold) Frontiers in Microbiology.</title>
        <authorList>
            <person name="Li D."/>
        </authorList>
    </citation>
    <scope>NUCLEOTIDE SEQUENCE [LARGE SCALE GENOMIC DNA]</scope>
    <source>
        <strain evidence="2 3">NEAU-LD23</strain>
    </source>
</reference>
<comment type="similarity">
    <text evidence="1">Belongs to the enoyl-CoA hydratase/isomerase family.</text>
</comment>
<organism evidence="2 3">
    <name type="scientific">Streptomyces botrytidirepellens</name>
    <dbReference type="NCBI Taxonomy" id="2486417"/>
    <lineage>
        <taxon>Bacteria</taxon>
        <taxon>Bacillati</taxon>
        <taxon>Actinomycetota</taxon>
        <taxon>Actinomycetes</taxon>
        <taxon>Kitasatosporales</taxon>
        <taxon>Streptomycetaceae</taxon>
        <taxon>Streptomyces</taxon>
    </lineage>
</organism>
<dbReference type="GO" id="GO:0016853">
    <property type="term" value="F:isomerase activity"/>
    <property type="evidence" value="ECO:0007669"/>
    <property type="project" value="UniProtKB-KW"/>
</dbReference>
<gene>
    <name evidence="2" type="ORF">EEJ42_48950</name>
</gene>
<dbReference type="PANTHER" id="PTHR43459:SF1">
    <property type="entry name" value="EG:BACN32G11.4 PROTEIN"/>
    <property type="match status" value="1"/>
</dbReference>
<proteinExistence type="inferred from homology"/>
<dbReference type="AlphaFoldDB" id="A0A3M8SHC4"/>
<dbReference type="CDD" id="cd06558">
    <property type="entry name" value="crotonase-like"/>
    <property type="match status" value="1"/>
</dbReference>
<comment type="caution">
    <text evidence="2">The sequence shown here is derived from an EMBL/GenBank/DDBJ whole genome shotgun (WGS) entry which is preliminary data.</text>
</comment>
<dbReference type="Pfam" id="PF00378">
    <property type="entry name" value="ECH_1"/>
    <property type="match status" value="1"/>
</dbReference>
<dbReference type="InterPro" id="IPR001753">
    <property type="entry name" value="Enoyl-CoA_hydra/iso"/>
</dbReference>
<evidence type="ECO:0000256" key="1">
    <source>
        <dbReference type="ARBA" id="ARBA00005254"/>
    </source>
</evidence>
<dbReference type="PANTHER" id="PTHR43459">
    <property type="entry name" value="ENOYL-COA HYDRATASE"/>
    <property type="match status" value="1"/>
</dbReference>
<keyword evidence="3" id="KW-1185">Reference proteome</keyword>
<evidence type="ECO:0000313" key="2">
    <source>
        <dbReference type="EMBL" id="RNF78230.1"/>
    </source>
</evidence>
<dbReference type="Gene3D" id="1.10.12.10">
    <property type="entry name" value="Lyase 2-enoyl-coa Hydratase, Chain A, domain 2"/>
    <property type="match status" value="1"/>
</dbReference>
<name>A0A3M8SHC4_9ACTN</name>
<dbReference type="EMBL" id="RIBZ01000881">
    <property type="protein sequence ID" value="RNF78230.1"/>
    <property type="molecule type" value="Genomic_DNA"/>
</dbReference>
<protein>
    <submittedName>
        <fullName evidence="2">Enoyl-CoA hydratase/isomerase family protein</fullName>
    </submittedName>
</protein>
<keyword evidence="2" id="KW-0413">Isomerase</keyword>
<dbReference type="Gene3D" id="3.90.226.10">
    <property type="entry name" value="2-enoyl-CoA Hydratase, Chain A, domain 1"/>
    <property type="match status" value="1"/>
</dbReference>
<dbReference type="RefSeq" id="WP_123108594.1">
    <property type="nucleotide sequence ID" value="NZ_RIBZ01000881.1"/>
</dbReference>
<dbReference type="SUPFAM" id="SSF52096">
    <property type="entry name" value="ClpP/crotonase"/>
    <property type="match status" value="1"/>
</dbReference>
<evidence type="ECO:0000313" key="3">
    <source>
        <dbReference type="Proteomes" id="UP000275401"/>
    </source>
</evidence>
<dbReference type="InterPro" id="IPR014748">
    <property type="entry name" value="Enoyl-CoA_hydra_C"/>
</dbReference>
<dbReference type="Proteomes" id="UP000275401">
    <property type="component" value="Unassembled WGS sequence"/>
</dbReference>
<sequence length="255" mass="26875">MTDPVLVAQDGPVRTLTLNRPSRRNALDLDDRRVLLAALLDAEGDHSCRAVVLTGAQGVFCAGGDIRSMSRDRDVARARLAVVNDIARALVRSPKPVVAAVESGAFGLGLSLAAASDYVVAAADARFVASFAKLGLTADTGLFWSLSQRIGPGRAKELILLAGELTAERAHRMGLVSEVVPGTEVLERAMERAGQLAAASPAMVAGTKKIFAQERQDLESVLAAEAEIQVELLAGDDFAEGRAAFLERRAPTFTG</sequence>